<accession>A0AAD3S0K5</accession>
<evidence type="ECO:0000313" key="2">
    <source>
        <dbReference type="Proteomes" id="UP001279734"/>
    </source>
</evidence>
<dbReference type="Proteomes" id="UP001279734">
    <property type="component" value="Unassembled WGS sequence"/>
</dbReference>
<proteinExistence type="predicted"/>
<sequence>MEKLDVAWICVEIDAGAALPSRIVLQSSDSNPVVYVEYSWKPIRCGQCLLFENEEHNCKAKRIRPSTGKPPRKQAVPKSCPLPSASSVGFLKEVDCPSNSFAPLLSDCHPDVIKDHVVKDLGVQCLQFAEQIVAIDLEEAPASHPPLAAAVPLNLDDARSEESSIAGGKGDVDSDACSNSRNEHVLLSYSELSKVKDNGVCLHTAGHFNTSYADITKRGVNIDGAVDPGNGEDKGVEALNFSTCFDGISKDL</sequence>
<dbReference type="EMBL" id="BSYO01000003">
    <property type="protein sequence ID" value="GMH02165.1"/>
    <property type="molecule type" value="Genomic_DNA"/>
</dbReference>
<protein>
    <submittedName>
        <fullName evidence="1">Uncharacterized protein</fullName>
    </submittedName>
</protein>
<gene>
    <name evidence="1" type="ORF">Nepgr_004004</name>
</gene>
<organism evidence="1 2">
    <name type="scientific">Nepenthes gracilis</name>
    <name type="common">Slender pitcher plant</name>
    <dbReference type="NCBI Taxonomy" id="150966"/>
    <lineage>
        <taxon>Eukaryota</taxon>
        <taxon>Viridiplantae</taxon>
        <taxon>Streptophyta</taxon>
        <taxon>Embryophyta</taxon>
        <taxon>Tracheophyta</taxon>
        <taxon>Spermatophyta</taxon>
        <taxon>Magnoliopsida</taxon>
        <taxon>eudicotyledons</taxon>
        <taxon>Gunneridae</taxon>
        <taxon>Pentapetalae</taxon>
        <taxon>Caryophyllales</taxon>
        <taxon>Nepenthaceae</taxon>
        <taxon>Nepenthes</taxon>
    </lineage>
</organism>
<name>A0AAD3S0K5_NEPGR</name>
<dbReference type="AlphaFoldDB" id="A0AAD3S0K5"/>
<reference evidence="1" key="1">
    <citation type="submission" date="2023-05" db="EMBL/GenBank/DDBJ databases">
        <title>Nepenthes gracilis genome sequencing.</title>
        <authorList>
            <person name="Fukushima K."/>
        </authorList>
    </citation>
    <scope>NUCLEOTIDE SEQUENCE</scope>
    <source>
        <strain evidence="1">SING2019-196</strain>
    </source>
</reference>
<comment type="caution">
    <text evidence="1">The sequence shown here is derived from an EMBL/GenBank/DDBJ whole genome shotgun (WGS) entry which is preliminary data.</text>
</comment>
<evidence type="ECO:0000313" key="1">
    <source>
        <dbReference type="EMBL" id="GMH02165.1"/>
    </source>
</evidence>
<keyword evidence="2" id="KW-1185">Reference proteome</keyword>